<reference evidence="3 4" key="1">
    <citation type="submission" date="2019-06" db="EMBL/GenBank/DDBJ databases">
        <title>Amycolatopsis alkalitolerans sp. nov., isolated from Gastrodia elata Blume.</title>
        <authorList>
            <person name="Narsing Rao M.P."/>
            <person name="Li W.J."/>
        </authorList>
    </citation>
    <scope>NUCLEOTIDE SEQUENCE [LARGE SCALE GENOMIC DNA]</scope>
    <source>
        <strain evidence="3 4">SYSUP0005</strain>
    </source>
</reference>
<dbReference type="Proteomes" id="UP000305546">
    <property type="component" value="Unassembled WGS sequence"/>
</dbReference>
<gene>
    <name evidence="3" type="ORF">FG385_14560</name>
</gene>
<organism evidence="3 4">
    <name type="scientific">Amycolatopsis alkalitolerans</name>
    <dbReference type="NCBI Taxonomy" id="2547244"/>
    <lineage>
        <taxon>Bacteria</taxon>
        <taxon>Bacillati</taxon>
        <taxon>Actinomycetota</taxon>
        <taxon>Actinomycetes</taxon>
        <taxon>Pseudonocardiales</taxon>
        <taxon>Pseudonocardiaceae</taxon>
        <taxon>Amycolatopsis</taxon>
    </lineage>
</organism>
<dbReference type="Gene3D" id="3.40.630.190">
    <property type="entry name" value="LCP protein"/>
    <property type="match status" value="1"/>
</dbReference>
<evidence type="ECO:0000256" key="1">
    <source>
        <dbReference type="ARBA" id="ARBA00006068"/>
    </source>
</evidence>
<feature type="domain" description="Cell envelope-related transcriptional attenuator" evidence="2">
    <location>
        <begin position="67"/>
        <end position="209"/>
    </location>
</feature>
<dbReference type="PANTHER" id="PTHR33392">
    <property type="entry name" value="POLYISOPRENYL-TEICHOIC ACID--PEPTIDOGLYCAN TEICHOIC ACID TRANSFERASE TAGU"/>
    <property type="match status" value="1"/>
</dbReference>
<dbReference type="AlphaFoldDB" id="A0A5C4M1V4"/>
<name>A0A5C4M1V4_9PSEU</name>
<comment type="caution">
    <text evidence="3">The sequence shown here is derived from an EMBL/GenBank/DDBJ whole genome shotgun (WGS) entry which is preliminary data.</text>
</comment>
<dbReference type="NCBIfam" id="TIGR00350">
    <property type="entry name" value="lytR_cpsA_psr"/>
    <property type="match status" value="1"/>
</dbReference>
<dbReference type="EMBL" id="VDFW01000010">
    <property type="protein sequence ID" value="TNC25879.1"/>
    <property type="molecule type" value="Genomic_DNA"/>
</dbReference>
<comment type="similarity">
    <text evidence="1">Belongs to the LytR/CpsA/Psr (LCP) family.</text>
</comment>
<dbReference type="OrthoDB" id="9782542at2"/>
<evidence type="ECO:0000313" key="4">
    <source>
        <dbReference type="Proteomes" id="UP000305546"/>
    </source>
</evidence>
<dbReference type="Pfam" id="PF03816">
    <property type="entry name" value="LytR_cpsA_psr"/>
    <property type="match status" value="1"/>
</dbReference>
<evidence type="ECO:0000313" key="3">
    <source>
        <dbReference type="EMBL" id="TNC25879.1"/>
    </source>
</evidence>
<protein>
    <submittedName>
        <fullName evidence="3">LytR family transcriptional regulator</fullName>
    </submittedName>
</protein>
<dbReference type="InterPro" id="IPR004474">
    <property type="entry name" value="LytR_CpsA_psr"/>
</dbReference>
<keyword evidence="4" id="KW-1185">Reference proteome</keyword>
<evidence type="ECO:0000259" key="2">
    <source>
        <dbReference type="Pfam" id="PF03816"/>
    </source>
</evidence>
<sequence length="292" mass="30630">MLAVCGAALGLDLSLTRVPAFTDYGGRLTGTGGTNWLLVGSDSREGLSAQQEQRLDTGDTATASGARTDSIMLLHMPSGRGPATLVSLPRDSLVPIHGYGENKLNAAYSFGGPTLLSRTVEETTGLHVDHYLEIGFGGFAGVVDTVGGVRVCLPEALHDPKIDLDLAPGCQSLDGAHALKYMRTRAFARGDLERVEHQRQFLAALAAKCTSRRVLLDPLQSVPMVLRLSGGLTVSDHDHLDDLLRLGAALTSGLVTTTVPVGGSRNLPGVGAALLWNQEQAAQLFAGLRTGG</sequence>
<dbReference type="InterPro" id="IPR050922">
    <property type="entry name" value="LytR/CpsA/Psr_CW_biosynth"/>
</dbReference>
<proteinExistence type="inferred from homology"/>
<dbReference type="PANTHER" id="PTHR33392:SF6">
    <property type="entry name" value="POLYISOPRENYL-TEICHOIC ACID--PEPTIDOGLYCAN TEICHOIC ACID TRANSFERASE TAGU"/>
    <property type="match status" value="1"/>
</dbReference>
<accession>A0A5C4M1V4</accession>